<name>A0ACC1ISQ8_9FUNG</name>
<comment type="caution">
    <text evidence="1">The sequence shown here is derived from an EMBL/GenBank/DDBJ whole genome shotgun (WGS) entry which is preliminary data.</text>
</comment>
<reference evidence="1" key="1">
    <citation type="submission" date="2022-07" db="EMBL/GenBank/DDBJ databases">
        <title>Phylogenomic reconstructions and comparative analyses of Kickxellomycotina fungi.</title>
        <authorList>
            <person name="Reynolds N.K."/>
            <person name="Stajich J.E."/>
            <person name="Barry K."/>
            <person name="Grigoriev I.V."/>
            <person name="Crous P."/>
            <person name="Smith M.E."/>
        </authorList>
    </citation>
    <scope>NUCLEOTIDE SEQUENCE</scope>
    <source>
        <strain evidence="1">Benny 63K</strain>
    </source>
</reference>
<protein>
    <submittedName>
        <fullName evidence="1">Uncharacterized protein</fullName>
    </submittedName>
</protein>
<sequence length="608" mass="66334">MAACDVGDRDGDRDRDCPRPRARATFEDDITDAVNTGAGASTDMANASRTAESTPSSIKPFKLAALPGSKLSQMSRSPRKSISSININQALYSNQESDVDQHTVSDDEVLANTNPEVAVHVLPDDSSDWNSDFSSPTSWRRSSDRPMSRRSPYRLTAGSRLKDRAIDRSVLDAQHKVLQQEKYLLQISNLSNALAKLRPLILRCLVFELPDRGIRIGTSTFVSAIREPCGSIEPSVEEERLWELWRQAEALLTIMDNDNVPMNNVESRLTLSKKRAIMLAFSDWEQYSLYVQDAWDKARKGIDQPDDEHDRRHSFSNDMPSEDPGTADTQGQWGNSSPRTSYDGCSVAGGFSPISPRAMMRFSLSKQRRCRRQSVVGAAPASLQRIADEATSIREECEQLLALMSPLYRDGQLSARSTMTATSPAAATAATVVAAELQPTAMPTPPLMSGSFSFSSSNMDLDTPEDTGSQQSQPQRANFPATFTPPHSTNNTPQRTNSGGPGAPVESPYEGYRVNDSAGPESPAIVGGSGSGNTHASYVDYDRDYNMEQDFGGFADFTGDVRMRSSGKGHRSGGGGGGGGHGEEGNEAERIVHCDFFNNFGNDWMNLQ</sequence>
<accession>A0ACC1ISQ8</accession>
<keyword evidence="2" id="KW-1185">Reference proteome</keyword>
<evidence type="ECO:0000313" key="1">
    <source>
        <dbReference type="EMBL" id="KAJ1900048.1"/>
    </source>
</evidence>
<gene>
    <name evidence="1" type="ORF">LPJ66_001720</name>
</gene>
<dbReference type="EMBL" id="JANBPG010000106">
    <property type="protein sequence ID" value="KAJ1900048.1"/>
    <property type="molecule type" value="Genomic_DNA"/>
</dbReference>
<dbReference type="Proteomes" id="UP001150581">
    <property type="component" value="Unassembled WGS sequence"/>
</dbReference>
<evidence type="ECO:0000313" key="2">
    <source>
        <dbReference type="Proteomes" id="UP001150581"/>
    </source>
</evidence>
<proteinExistence type="predicted"/>
<organism evidence="1 2">
    <name type="scientific">Kickxella alabastrina</name>
    <dbReference type="NCBI Taxonomy" id="61397"/>
    <lineage>
        <taxon>Eukaryota</taxon>
        <taxon>Fungi</taxon>
        <taxon>Fungi incertae sedis</taxon>
        <taxon>Zoopagomycota</taxon>
        <taxon>Kickxellomycotina</taxon>
        <taxon>Kickxellomycetes</taxon>
        <taxon>Kickxellales</taxon>
        <taxon>Kickxellaceae</taxon>
        <taxon>Kickxella</taxon>
    </lineage>
</organism>